<feature type="compositionally biased region" description="Low complexity" evidence="1">
    <location>
        <begin position="145"/>
        <end position="175"/>
    </location>
</feature>
<organism evidence="2 3">
    <name type="scientific">Lentinus brumalis</name>
    <dbReference type="NCBI Taxonomy" id="2498619"/>
    <lineage>
        <taxon>Eukaryota</taxon>
        <taxon>Fungi</taxon>
        <taxon>Dikarya</taxon>
        <taxon>Basidiomycota</taxon>
        <taxon>Agaricomycotina</taxon>
        <taxon>Agaricomycetes</taxon>
        <taxon>Polyporales</taxon>
        <taxon>Polyporaceae</taxon>
        <taxon>Lentinus</taxon>
    </lineage>
</organism>
<dbReference type="Proteomes" id="UP000256964">
    <property type="component" value="Unassembled WGS sequence"/>
</dbReference>
<reference evidence="2 3" key="1">
    <citation type="journal article" date="2018" name="Biotechnol. Biofuels">
        <title>Integrative visual omics of the white-rot fungus Polyporus brumalis exposes the biotechnological potential of its oxidative enzymes for delignifying raw plant biomass.</title>
        <authorList>
            <person name="Miyauchi S."/>
            <person name="Rancon A."/>
            <person name="Drula E."/>
            <person name="Hage H."/>
            <person name="Chaduli D."/>
            <person name="Favel A."/>
            <person name="Grisel S."/>
            <person name="Henrissat B."/>
            <person name="Herpoel-Gimbert I."/>
            <person name="Ruiz-Duenas F.J."/>
            <person name="Chevret D."/>
            <person name="Hainaut M."/>
            <person name="Lin J."/>
            <person name="Wang M."/>
            <person name="Pangilinan J."/>
            <person name="Lipzen A."/>
            <person name="Lesage-Meessen L."/>
            <person name="Navarro D."/>
            <person name="Riley R."/>
            <person name="Grigoriev I.V."/>
            <person name="Zhou S."/>
            <person name="Raouche S."/>
            <person name="Rosso M.N."/>
        </authorList>
    </citation>
    <scope>NUCLEOTIDE SEQUENCE [LARGE SCALE GENOMIC DNA]</scope>
    <source>
        <strain evidence="2 3">BRFM 1820</strain>
    </source>
</reference>
<proteinExistence type="predicted"/>
<feature type="region of interest" description="Disordered" evidence="1">
    <location>
        <begin position="184"/>
        <end position="203"/>
    </location>
</feature>
<gene>
    <name evidence="2" type="ORF">OH76DRAFT_1227299</name>
</gene>
<dbReference type="EMBL" id="KZ857387">
    <property type="protein sequence ID" value="RDX53523.1"/>
    <property type="molecule type" value="Genomic_DNA"/>
</dbReference>
<accession>A0A371DLV9</accession>
<name>A0A371DLV9_9APHY</name>
<feature type="region of interest" description="Disordered" evidence="1">
    <location>
        <begin position="126"/>
        <end position="177"/>
    </location>
</feature>
<protein>
    <submittedName>
        <fullName evidence="2">Uncharacterized protein</fullName>
    </submittedName>
</protein>
<feature type="compositionally biased region" description="Low complexity" evidence="1">
    <location>
        <begin position="185"/>
        <end position="203"/>
    </location>
</feature>
<dbReference type="AlphaFoldDB" id="A0A371DLV9"/>
<sequence length="203" mass="21630">MAGMWSRALAGPVARMIVDLDSRRASACLEDAVGYAGIEKRHTRACAVWPACCHNGSRGRQGSIDQGSGGRDGRCALRVARRRRFNFARPVCADDRACLSGRASCLPPILKPGPFARPLSVRRSLPAHSPYPSTPLPAPSPKQCRPPSASSSPSSPSSRPHSPPSRRTPSPYVPRVGSLEKSANSCIFRSSSRTSSAGSLRRG</sequence>
<evidence type="ECO:0000313" key="2">
    <source>
        <dbReference type="EMBL" id="RDX53523.1"/>
    </source>
</evidence>
<keyword evidence="3" id="KW-1185">Reference proteome</keyword>
<evidence type="ECO:0000313" key="3">
    <source>
        <dbReference type="Proteomes" id="UP000256964"/>
    </source>
</evidence>
<evidence type="ECO:0000256" key="1">
    <source>
        <dbReference type="SAM" id="MobiDB-lite"/>
    </source>
</evidence>